<comment type="caution">
    <text evidence="1">The sequence shown here is derived from an EMBL/GenBank/DDBJ whole genome shotgun (WGS) entry which is preliminary data.</text>
</comment>
<dbReference type="EMBL" id="JACHLI010000061">
    <property type="protein sequence ID" value="MBB4868167.1"/>
    <property type="molecule type" value="Genomic_DNA"/>
</dbReference>
<sequence>MSVSTPLEIQRRTKLDAESTKLLRTFDLEWRCGTRVIHMILEAGFPPQVVGQALVEVLVSYQKMCRDRTSDFIRLREVLGHVLAQLRTVNDLPSADQVRSWCDAANVPPLVREYLAHG</sequence>
<proteinExistence type="predicted"/>
<evidence type="ECO:0000313" key="2">
    <source>
        <dbReference type="Proteomes" id="UP000566995"/>
    </source>
</evidence>
<dbReference type="AlphaFoldDB" id="A0A7W7KSK6"/>
<gene>
    <name evidence="1" type="ORF">HNP46_007087</name>
</gene>
<dbReference type="RefSeq" id="WP_184598754.1">
    <property type="nucleotide sequence ID" value="NZ_JACHLI010000061.1"/>
</dbReference>
<accession>A0A7W7KSK6</accession>
<evidence type="ECO:0000313" key="1">
    <source>
        <dbReference type="EMBL" id="MBB4868167.1"/>
    </source>
</evidence>
<organism evidence="1 2">
    <name type="scientific">Pseudomonas nitroreducens</name>
    <dbReference type="NCBI Taxonomy" id="46680"/>
    <lineage>
        <taxon>Bacteria</taxon>
        <taxon>Pseudomonadati</taxon>
        <taxon>Pseudomonadota</taxon>
        <taxon>Gammaproteobacteria</taxon>
        <taxon>Pseudomonadales</taxon>
        <taxon>Pseudomonadaceae</taxon>
        <taxon>Pseudomonas</taxon>
    </lineage>
</organism>
<name>A0A7W7KSK6_PSENT</name>
<protein>
    <submittedName>
        <fullName evidence="1">Uncharacterized protein</fullName>
    </submittedName>
</protein>
<dbReference type="Proteomes" id="UP000566995">
    <property type="component" value="Unassembled WGS sequence"/>
</dbReference>
<reference evidence="1 2" key="1">
    <citation type="submission" date="2020-08" db="EMBL/GenBank/DDBJ databases">
        <title>Functional genomics of gut bacteria from endangered species of beetles.</title>
        <authorList>
            <person name="Carlos-Shanley C."/>
        </authorList>
    </citation>
    <scope>NUCLEOTIDE SEQUENCE [LARGE SCALE GENOMIC DNA]</scope>
    <source>
        <strain evidence="1 2">S00179</strain>
    </source>
</reference>